<accession>A0A2Z6NRD4</accession>
<keyword evidence="3" id="KW-0611">Plant defense</keyword>
<dbReference type="AlphaFoldDB" id="A0A2Z6NRD4"/>
<dbReference type="GO" id="GO:0006952">
    <property type="term" value="P:defense response"/>
    <property type="evidence" value="ECO:0007669"/>
    <property type="project" value="UniProtKB-KW"/>
</dbReference>
<protein>
    <recommendedName>
        <fullName evidence="4">Disease resistance N-terminal domain-containing protein</fullName>
    </recommendedName>
</protein>
<feature type="domain" description="Disease resistance N-terminal" evidence="4">
    <location>
        <begin position="4"/>
        <end position="61"/>
    </location>
</feature>
<name>A0A2Z6NRD4_TRISU</name>
<evidence type="ECO:0000256" key="3">
    <source>
        <dbReference type="ARBA" id="ARBA00022821"/>
    </source>
</evidence>
<dbReference type="GO" id="GO:0000166">
    <property type="term" value="F:nucleotide binding"/>
    <property type="evidence" value="ECO:0007669"/>
    <property type="project" value="UniProtKB-KW"/>
</dbReference>
<dbReference type="InterPro" id="IPR041118">
    <property type="entry name" value="Rx_N"/>
</dbReference>
<evidence type="ECO:0000259" key="4">
    <source>
        <dbReference type="Pfam" id="PF18052"/>
    </source>
</evidence>
<dbReference type="Pfam" id="PF18052">
    <property type="entry name" value="Rx_N"/>
    <property type="match status" value="1"/>
</dbReference>
<keyword evidence="2" id="KW-0547">Nucleotide-binding</keyword>
<gene>
    <name evidence="5" type="ORF">TSUD_119050</name>
</gene>
<organism evidence="5 6">
    <name type="scientific">Trifolium subterraneum</name>
    <name type="common">Subterranean clover</name>
    <dbReference type="NCBI Taxonomy" id="3900"/>
    <lineage>
        <taxon>Eukaryota</taxon>
        <taxon>Viridiplantae</taxon>
        <taxon>Streptophyta</taxon>
        <taxon>Embryophyta</taxon>
        <taxon>Tracheophyta</taxon>
        <taxon>Spermatophyta</taxon>
        <taxon>Magnoliopsida</taxon>
        <taxon>eudicotyledons</taxon>
        <taxon>Gunneridae</taxon>
        <taxon>Pentapetalae</taxon>
        <taxon>rosids</taxon>
        <taxon>fabids</taxon>
        <taxon>Fabales</taxon>
        <taxon>Fabaceae</taxon>
        <taxon>Papilionoideae</taxon>
        <taxon>50 kb inversion clade</taxon>
        <taxon>NPAAA clade</taxon>
        <taxon>Hologalegina</taxon>
        <taxon>IRL clade</taxon>
        <taxon>Trifolieae</taxon>
        <taxon>Trifolium</taxon>
    </lineage>
</organism>
<evidence type="ECO:0000313" key="6">
    <source>
        <dbReference type="Proteomes" id="UP000242715"/>
    </source>
</evidence>
<evidence type="ECO:0000256" key="2">
    <source>
        <dbReference type="ARBA" id="ARBA00022741"/>
    </source>
</evidence>
<evidence type="ECO:0000256" key="1">
    <source>
        <dbReference type="ARBA" id="ARBA00022737"/>
    </source>
</evidence>
<dbReference type="OrthoDB" id="1743675at2759"/>
<reference evidence="6" key="1">
    <citation type="journal article" date="2017" name="Front. Plant Sci.">
        <title>Climate Clever Clovers: New Paradigm to Reduce the Environmental Footprint of Ruminants by Breeding Low Methanogenic Forages Utilizing Haplotype Variation.</title>
        <authorList>
            <person name="Kaur P."/>
            <person name="Appels R."/>
            <person name="Bayer P.E."/>
            <person name="Keeble-Gagnere G."/>
            <person name="Wang J."/>
            <person name="Hirakawa H."/>
            <person name="Shirasawa K."/>
            <person name="Vercoe P."/>
            <person name="Stefanova K."/>
            <person name="Durmic Z."/>
            <person name="Nichols P."/>
            <person name="Revell C."/>
            <person name="Isobe S.N."/>
            <person name="Edwards D."/>
            <person name="Erskine W."/>
        </authorList>
    </citation>
    <scope>NUCLEOTIDE SEQUENCE [LARGE SCALE GENOMIC DNA]</scope>
    <source>
        <strain evidence="6">cv. Daliak</strain>
    </source>
</reference>
<keyword evidence="1" id="KW-0677">Repeat</keyword>
<evidence type="ECO:0000313" key="5">
    <source>
        <dbReference type="EMBL" id="GAU39300.1"/>
    </source>
</evidence>
<keyword evidence="6" id="KW-1185">Reference proteome</keyword>
<dbReference type="Proteomes" id="UP000242715">
    <property type="component" value="Unassembled WGS sequence"/>
</dbReference>
<proteinExistence type="predicted"/>
<dbReference type="Gene3D" id="1.20.5.4130">
    <property type="match status" value="1"/>
</dbReference>
<dbReference type="EMBL" id="DF973754">
    <property type="protein sequence ID" value="GAU39300.1"/>
    <property type="molecule type" value="Genomic_DNA"/>
</dbReference>
<sequence>MDNFRSIELDVSLLKTTLIWVQDILNDEDFEEKQFTNPDIKNWLDMLRFAVFEVDCLFDEIN</sequence>